<proteinExistence type="predicted"/>
<reference evidence="1 2" key="2">
    <citation type="journal article" date="2011" name="Stand. Genomic Sci.">
        <title>Complete genome sequence of Bacteroides helcogenes type strain (P 36-108).</title>
        <authorList>
            <person name="Pati A."/>
            <person name="Gronow S."/>
            <person name="Zeytun A."/>
            <person name="Lapidus A."/>
            <person name="Nolan M."/>
            <person name="Hammon N."/>
            <person name="Deshpande S."/>
            <person name="Cheng J.F."/>
            <person name="Tapia R."/>
            <person name="Han C."/>
            <person name="Goodwin L."/>
            <person name="Pitluck S."/>
            <person name="Liolios K."/>
            <person name="Pagani I."/>
            <person name="Ivanova N."/>
            <person name="Mavromatis K."/>
            <person name="Chen A."/>
            <person name="Palaniappan K."/>
            <person name="Land M."/>
            <person name="Hauser L."/>
            <person name="Chang Y.J."/>
            <person name="Jeffries C.D."/>
            <person name="Detter J.C."/>
            <person name="Brambilla E."/>
            <person name="Rohde M."/>
            <person name="Goker M."/>
            <person name="Woyke T."/>
            <person name="Bristow J."/>
            <person name="Eisen J.A."/>
            <person name="Markowitz V."/>
            <person name="Hugenholtz P."/>
            <person name="Kyrpides N.C."/>
            <person name="Klenk H.P."/>
            <person name="Lucas S."/>
        </authorList>
    </citation>
    <scope>NUCLEOTIDE SEQUENCE [LARGE SCALE GENOMIC DNA]</scope>
    <source>
        <strain evidence="2">ATCC 35417 / DSM 20613 / JCM 6297 / CCUG 15421 / P 36-108</strain>
    </source>
</reference>
<evidence type="ECO:0000313" key="2">
    <source>
        <dbReference type="Proteomes" id="UP000008630"/>
    </source>
</evidence>
<dbReference type="KEGG" id="bhl:Bache_1737"/>
<organism evidence="1 2">
    <name type="scientific">Bacteroides helcogenes (strain ATCC 35417 / DSM 20613 / JCM 6297 / CCUG 15421 / P 36-108)</name>
    <dbReference type="NCBI Taxonomy" id="693979"/>
    <lineage>
        <taxon>Bacteria</taxon>
        <taxon>Pseudomonadati</taxon>
        <taxon>Bacteroidota</taxon>
        <taxon>Bacteroidia</taxon>
        <taxon>Bacteroidales</taxon>
        <taxon>Bacteroidaceae</taxon>
        <taxon>Bacteroides</taxon>
    </lineage>
</organism>
<dbReference type="AlphaFoldDB" id="E6SNI5"/>
<dbReference type="HOGENOM" id="CLU_2876582_0_0_10"/>
<gene>
    <name evidence="1" type="ordered locus">Bache_1737</name>
</gene>
<keyword evidence="2" id="KW-1185">Reference proteome</keyword>
<sequence length="63" mass="7510">MHIIKYLVPQNASGQFEVHIRLLSVNQSILFLRFSKSERSDRMEFSPRIMEYSLHVSTYLMHP</sequence>
<evidence type="ECO:0000313" key="1">
    <source>
        <dbReference type="EMBL" id="ADV43734.1"/>
    </source>
</evidence>
<dbReference type="EMBL" id="CP002352">
    <property type="protein sequence ID" value="ADV43734.1"/>
    <property type="molecule type" value="Genomic_DNA"/>
</dbReference>
<accession>E6SNI5</accession>
<reference key="1">
    <citation type="submission" date="2010-11" db="EMBL/GenBank/DDBJ databases">
        <title>The complete genome of Bacteroides helcogenes P 36-108.</title>
        <authorList>
            <consortium name="US DOE Joint Genome Institute (JGI-PGF)"/>
            <person name="Lucas S."/>
            <person name="Copeland A."/>
            <person name="Lapidus A."/>
            <person name="Bruce D."/>
            <person name="Goodwin L."/>
            <person name="Pitluck S."/>
            <person name="Kyrpides N."/>
            <person name="Mavromatis K."/>
            <person name="Ivanova N."/>
            <person name="Zeytun A."/>
            <person name="Brettin T."/>
            <person name="Detter J.C."/>
            <person name="Tapia R."/>
            <person name="Han C."/>
            <person name="Land M."/>
            <person name="Hauser L."/>
            <person name="Markowitz V."/>
            <person name="Cheng J.-F."/>
            <person name="Hugenholtz P."/>
            <person name="Woyke T."/>
            <person name="Wu D."/>
            <person name="Gronow S."/>
            <person name="Wellnitz S."/>
            <person name="Brambilla E."/>
            <person name="Klenk H.-P."/>
            <person name="Eisen J.A."/>
        </authorList>
    </citation>
    <scope>NUCLEOTIDE SEQUENCE</scope>
    <source>
        <strain>P 36-108</strain>
    </source>
</reference>
<protein>
    <submittedName>
        <fullName evidence="1">Uncharacterized protein</fullName>
    </submittedName>
</protein>
<name>E6SNI5_BACT6</name>
<dbReference type="Proteomes" id="UP000008630">
    <property type="component" value="Chromosome"/>
</dbReference>